<proteinExistence type="predicted"/>
<gene>
    <name evidence="3" type="ORF">RDB_LOCUS54378</name>
</gene>
<dbReference type="Proteomes" id="UP000663853">
    <property type="component" value="Unassembled WGS sequence"/>
</dbReference>
<dbReference type="SUPFAM" id="SSF52540">
    <property type="entry name" value="P-loop containing nucleoside triphosphate hydrolases"/>
    <property type="match status" value="1"/>
</dbReference>
<organism evidence="3 4">
    <name type="scientific">Rhizoctonia solani</name>
    <dbReference type="NCBI Taxonomy" id="456999"/>
    <lineage>
        <taxon>Eukaryota</taxon>
        <taxon>Fungi</taxon>
        <taxon>Dikarya</taxon>
        <taxon>Basidiomycota</taxon>
        <taxon>Agaricomycotina</taxon>
        <taxon>Agaricomycetes</taxon>
        <taxon>Cantharellales</taxon>
        <taxon>Ceratobasidiaceae</taxon>
        <taxon>Rhizoctonia</taxon>
    </lineage>
</organism>
<protein>
    <recommendedName>
        <fullName evidence="2">Nephrocystin 3-like N-terminal domain-containing protein</fullName>
    </recommendedName>
</protein>
<evidence type="ECO:0000313" key="4">
    <source>
        <dbReference type="Proteomes" id="UP000663853"/>
    </source>
</evidence>
<evidence type="ECO:0000313" key="3">
    <source>
        <dbReference type="EMBL" id="CAE6455424.1"/>
    </source>
</evidence>
<evidence type="ECO:0000256" key="1">
    <source>
        <dbReference type="ARBA" id="ARBA00022737"/>
    </source>
</evidence>
<sequence>MGAALTVQVIYQSIEQQTQEIKDKLAKRGERIRQATVDEEELLRHYRRIESLFRQLQTDATVSVWSITNEHLTNTRLEGLEPVKQATYDSNLSTEIDRWTCTEGTRMNGMAGTGKTTIAYTFCEQLEERKLLAASFFCARSSADCRNVSRIVPTIAYQLARYSIPFKSVLCQTLDQDPDIGTKNLKKQFEQLLEVPL</sequence>
<reference evidence="3" key="1">
    <citation type="submission" date="2021-01" db="EMBL/GenBank/DDBJ databases">
        <authorList>
            <person name="Kaushik A."/>
        </authorList>
    </citation>
    <scope>NUCLEOTIDE SEQUENCE</scope>
    <source>
        <strain evidence="3">AG6-10EEA</strain>
    </source>
</reference>
<feature type="domain" description="Nephrocystin 3-like N-terminal" evidence="2">
    <location>
        <begin position="106"/>
        <end position="195"/>
    </location>
</feature>
<dbReference type="Pfam" id="PF24883">
    <property type="entry name" value="NPHP3_N"/>
    <property type="match status" value="1"/>
</dbReference>
<dbReference type="EMBL" id="CAJMXA010001230">
    <property type="protein sequence ID" value="CAE6455424.1"/>
    <property type="molecule type" value="Genomic_DNA"/>
</dbReference>
<evidence type="ECO:0000259" key="2">
    <source>
        <dbReference type="Pfam" id="PF24883"/>
    </source>
</evidence>
<dbReference type="InterPro" id="IPR027417">
    <property type="entry name" value="P-loop_NTPase"/>
</dbReference>
<accession>A0A8H3BE46</accession>
<dbReference type="InterPro" id="IPR056884">
    <property type="entry name" value="NPHP3-like_N"/>
</dbReference>
<keyword evidence="1" id="KW-0677">Repeat</keyword>
<name>A0A8H3BE46_9AGAM</name>
<dbReference type="AlphaFoldDB" id="A0A8H3BE46"/>
<comment type="caution">
    <text evidence="3">The sequence shown here is derived from an EMBL/GenBank/DDBJ whole genome shotgun (WGS) entry which is preliminary data.</text>
</comment>